<accession>A0ACD5DEC8</accession>
<proteinExistence type="predicted"/>
<reference evidence="1" key="1">
    <citation type="submission" date="2024-08" db="EMBL/GenBank/DDBJ databases">
        <title>Lentilactobacillus sp. nov., isolated from tree bark.</title>
        <authorList>
            <person name="Phuengjayaem S."/>
            <person name="Tanasupawat S."/>
        </authorList>
    </citation>
    <scope>NUCLEOTIDE SEQUENCE</scope>
    <source>
        <strain evidence="1">SPB1-3</strain>
    </source>
</reference>
<evidence type="ECO:0000313" key="2">
    <source>
        <dbReference type="Proteomes" id="UP001149860"/>
    </source>
</evidence>
<dbReference type="EMBL" id="CP168151">
    <property type="protein sequence ID" value="XFD39737.1"/>
    <property type="molecule type" value="Genomic_DNA"/>
</dbReference>
<name>A0ACD5DEC8_9LACO</name>
<protein>
    <submittedName>
        <fullName evidence="1">Uncharacterized protein</fullName>
    </submittedName>
</protein>
<evidence type="ECO:0000313" key="1">
    <source>
        <dbReference type="EMBL" id="XFD39737.1"/>
    </source>
</evidence>
<gene>
    <name evidence="1" type="ORF">O0236_000070</name>
</gene>
<dbReference type="Proteomes" id="UP001149860">
    <property type="component" value="Chromosome"/>
</dbReference>
<sequence>MKLHTLGPKSTDSYKAVMYLREMYLDMEETEVVLHSSLDDIYQHLHEEQGDLFLVPVAYRSAQSNGNWADNNLKYSGQLKIISVFKLPIMPLMLIRNPDEKNGKAIIHPSTKELIKEYSLEKGRKLSLEFVDSKAEALHKFQSNTYEFSIVSKDIYEKDCSDRHDEIISEFRPTMIWCLYRIANQD</sequence>
<keyword evidence="2" id="KW-1185">Reference proteome</keyword>
<organism evidence="1 2">
    <name type="scientific">Lentilactobacillus terminaliae</name>
    <dbReference type="NCBI Taxonomy" id="3003483"/>
    <lineage>
        <taxon>Bacteria</taxon>
        <taxon>Bacillati</taxon>
        <taxon>Bacillota</taxon>
        <taxon>Bacilli</taxon>
        <taxon>Lactobacillales</taxon>
        <taxon>Lactobacillaceae</taxon>
        <taxon>Lentilactobacillus</taxon>
    </lineage>
</organism>